<dbReference type="Pfam" id="PF08613">
    <property type="entry name" value="Cyclin"/>
    <property type="match status" value="1"/>
</dbReference>
<dbReference type="EMBL" id="MCOG01000007">
    <property type="protein sequence ID" value="ORY83425.1"/>
    <property type="molecule type" value="Genomic_DNA"/>
</dbReference>
<dbReference type="AlphaFoldDB" id="A0A1Y2FKW4"/>
<dbReference type="SUPFAM" id="SSF47954">
    <property type="entry name" value="Cyclin-like"/>
    <property type="match status" value="1"/>
</dbReference>
<evidence type="ECO:0000313" key="1">
    <source>
        <dbReference type="EMBL" id="ORY83425.1"/>
    </source>
</evidence>
<proteinExistence type="predicted"/>
<keyword evidence="2" id="KW-1185">Reference proteome</keyword>
<comment type="caution">
    <text evidence="1">The sequence shown here is derived from an EMBL/GenBank/DDBJ whole genome shotgun (WGS) entry which is preliminary data.</text>
</comment>
<evidence type="ECO:0000313" key="2">
    <source>
        <dbReference type="Proteomes" id="UP000193920"/>
    </source>
</evidence>
<dbReference type="GO" id="GO:0005634">
    <property type="term" value="C:nucleus"/>
    <property type="evidence" value="ECO:0007669"/>
    <property type="project" value="TreeGrafter"/>
</dbReference>
<dbReference type="GO" id="GO:0000307">
    <property type="term" value="C:cyclin-dependent protein kinase holoenzyme complex"/>
    <property type="evidence" value="ECO:0007669"/>
    <property type="project" value="TreeGrafter"/>
</dbReference>
<dbReference type="GO" id="GO:0019901">
    <property type="term" value="F:protein kinase binding"/>
    <property type="evidence" value="ECO:0007669"/>
    <property type="project" value="InterPro"/>
</dbReference>
<protein>
    <recommendedName>
        <fullName evidence="3">Cyclin N-terminal domain-containing protein</fullName>
    </recommendedName>
</protein>
<dbReference type="OrthoDB" id="244495at2759"/>
<accession>A0A1Y2FKW4</accession>
<dbReference type="Proteomes" id="UP000193920">
    <property type="component" value="Unassembled WGS sequence"/>
</dbReference>
<dbReference type="CDD" id="cd20557">
    <property type="entry name" value="CYCLIN_ScPCL1-like"/>
    <property type="match status" value="1"/>
</dbReference>
<reference evidence="1 2" key="1">
    <citation type="submission" date="2016-08" db="EMBL/GenBank/DDBJ databases">
        <title>A Parts List for Fungal Cellulosomes Revealed by Comparative Genomics.</title>
        <authorList>
            <consortium name="DOE Joint Genome Institute"/>
            <person name="Haitjema C.H."/>
            <person name="Gilmore S.P."/>
            <person name="Henske J.K."/>
            <person name="Solomon K.V."/>
            <person name="De Groot R."/>
            <person name="Kuo A."/>
            <person name="Mondo S.J."/>
            <person name="Salamov A.A."/>
            <person name="Labutti K."/>
            <person name="Zhao Z."/>
            <person name="Chiniquy J."/>
            <person name="Barry K."/>
            <person name="Brewer H.M."/>
            <person name="Purvine S.O."/>
            <person name="Wright A.T."/>
            <person name="Boxma B."/>
            <person name="Van Alen T."/>
            <person name="Hackstein J.H."/>
            <person name="Baker S.E."/>
            <person name="Grigoriev I.V."/>
            <person name="O'Malley M.A."/>
        </authorList>
    </citation>
    <scope>NUCLEOTIDE SEQUENCE [LARGE SCALE GENOMIC DNA]</scope>
    <source>
        <strain evidence="1 2">G1</strain>
    </source>
</reference>
<name>A0A1Y2FKW4_9FUNG</name>
<dbReference type="STRING" id="1754190.A0A1Y2FKW4"/>
<dbReference type="PANTHER" id="PTHR15615">
    <property type="match status" value="1"/>
</dbReference>
<dbReference type="InterPro" id="IPR036915">
    <property type="entry name" value="Cyclin-like_sf"/>
</dbReference>
<evidence type="ECO:0008006" key="3">
    <source>
        <dbReference type="Google" id="ProtNLM"/>
    </source>
</evidence>
<organism evidence="1 2">
    <name type="scientific">Neocallimastix californiae</name>
    <dbReference type="NCBI Taxonomy" id="1754190"/>
    <lineage>
        <taxon>Eukaryota</taxon>
        <taxon>Fungi</taxon>
        <taxon>Fungi incertae sedis</taxon>
        <taxon>Chytridiomycota</taxon>
        <taxon>Chytridiomycota incertae sedis</taxon>
        <taxon>Neocallimastigomycetes</taxon>
        <taxon>Neocallimastigales</taxon>
        <taxon>Neocallimastigaceae</taxon>
        <taxon>Neocallimastix</taxon>
    </lineage>
</organism>
<dbReference type="GO" id="GO:0016538">
    <property type="term" value="F:cyclin-dependent protein serine/threonine kinase regulator activity"/>
    <property type="evidence" value="ECO:0007669"/>
    <property type="project" value="TreeGrafter"/>
</dbReference>
<gene>
    <name evidence="1" type="ORF">LY90DRAFT_697348</name>
</gene>
<sequence>MPATSALSYDQTVLEPRKYDDNRTKCNFIKKMTTNANVGAVKTEKLDSYTLINLAKFMTHSFYKIWDNANSKDIYSGYGNNDLMYYFQQTAISEVNPNFEHFQDFCEKILGATETSYSLCLCALKLIDRLRVRNSDVSGSDGFEYRIFIAAYVIAYKFFTERSINNKAWEPICGMDVSQINVMEIEMLFGISFNVNITSEEFIEWIQEMDMIFSNNINTSMWYIQDIKPILSAIVRETEEVVMSDKSIAYYDSQDTNVDLGNKKPSTSKPMMSYCRNNSISSGSTLVASEYEESIVEGDSFQYALSPLSVTSTETSFLTR</sequence>
<dbReference type="InterPro" id="IPR013922">
    <property type="entry name" value="Cyclin_PHO80-like"/>
</dbReference>
<dbReference type="PANTHER" id="PTHR15615:SF27">
    <property type="entry name" value="PHO85 CYCLIN CLG1"/>
    <property type="match status" value="1"/>
</dbReference>
<dbReference type="Gene3D" id="1.10.472.10">
    <property type="entry name" value="Cyclin-like"/>
    <property type="match status" value="1"/>
</dbReference>